<keyword evidence="1" id="KW-0472">Membrane</keyword>
<protein>
    <submittedName>
        <fullName evidence="2">Uncharacterized protein</fullName>
    </submittedName>
</protein>
<gene>
    <name evidence="2" type="ORF">CYR79_02140</name>
</gene>
<accession>A0A2I2ACZ7</accession>
<evidence type="ECO:0000256" key="1">
    <source>
        <dbReference type="SAM" id="Phobius"/>
    </source>
</evidence>
<comment type="caution">
    <text evidence="2">The sequence shown here is derived from an EMBL/GenBank/DDBJ whole genome shotgun (WGS) entry which is preliminary data.</text>
</comment>
<organism evidence="2 3">
    <name type="scientific">Ligilactobacillus agilis</name>
    <dbReference type="NCBI Taxonomy" id="1601"/>
    <lineage>
        <taxon>Bacteria</taxon>
        <taxon>Bacillati</taxon>
        <taxon>Bacillota</taxon>
        <taxon>Bacilli</taxon>
        <taxon>Lactobacillales</taxon>
        <taxon>Lactobacillaceae</taxon>
        <taxon>Ligilactobacillus</taxon>
    </lineage>
</organism>
<feature type="transmembrane region" description="Helical" evidence="1">
    <location>
        <begin position="7"/>
        <end position="34"/>
    </location>
</feature>
<feature type="transmembrane region" description="Helical" evidence="1">
    <location>
        <begin position="65"/>
        <end position="86"/>
    </location>
</feature>
<dbReference type="Proteomes" id="UP000234579">
    <property type="component" value="Unassembled WGS sequence"/>
</dbReference>
<proteinExistence type="predicted"/>
<sequence>MYYYKKYWLLLLAYITLGLGVLRLGCKLLALLTLEVFKLLGLDMGKYAVIINKMQTFSNNWFNNLLALLTLVIVALVCWLIANLITGQLKRDIASRQLIKSLLRHVSSSNIKLVAEEEKLANKWIGFGRIISKRGKLMLKIPCGGNASVANIIMKRCDGYVNRWLAQNYPRKNWAPIEVKHGLFITWLYVREK</sequence>
<reference evidence="3" key="1">
    <citation type="submission" date="2017-12" db="EMBL/GenBank/DDBJ databases">
        <authorList>
            <person name="Christensen H."/>
        </authorList>
    </citation>
    <scope>NUCLEOTIDE SEQUENCE [LARGE SCALE GENOMIC DNA]</scope>
    <source>
        <strain evidence="3">268A</strain>
    </source>
</reference>
<keyword evidence="1" id="KW-0812">Transmembrane</keyword>
<evidence type="ECO:0000313" key="3">
    <source>
        <dbReference type="Proteomes" id="UP000234579"/>
    </source>
</evidence>
<dbReference type="RefSeq" id="WP_101811335.1">
    <property type="nucleotide sequence ID" value="NZ_PKGI01000009.1"/>
</dbReference>
<evidence type="ECO:0000313" key="2">
    <source>
        <dbReference type="EMBL" id="PLA77258.1"/>
    </source>
</evidence>
<dbReference type="EMBL" id="PKGI01000009">
    <property type="protein sequence ID" value="PLA77258.1"/>
    <property type="molecule type" value="Genomic_DNA"/>
</dbReference>
<keyword evidence="1" id="KW-1133">Transmembrane helix</keyword>
<dbReference type="AlphaFoldDB" id="A0A2I2ACZ7"/>
<name>A0A2I2ACZ7_9LACO</name>